<dbReference type="EMBL" id="JALJOR010000014">
    <property type="protein sequence ID" value="KAK9806072.1"/>
    <property type="molecule type" value="Genomic_DNA"/>
</dbReference>
<gene>
    <name evidence="4" type="ORF">WJX72_000181</name>
</gene>
<dbReference type="SMART" id="SM00248">
    <property type="entry name" value="ANK"/>
    <property type="match status" value="5"/>
</dbReference>
<dbReference type="Pfam" id="PF00023">
    <property type="entry name" value="Ank"/>
    <property type="match status" value="2"/>
</dbReference>
<keyword evidence="1" id="KW-0677">Repeat</keyword>
<proteinExistence type="predicted"/>
<evidence type="ECO:0000313" key="4">
    <source>
        <dbReference type="EMBL" id="KAK9806072.1"/>
    </source>
</evidence>
<reference evidence="4 5" key="1">
    <citation type="journal article" date="2024" name="Nat. Commun.">
        <title>Phylogenomics reveals the evolutionary origins of lichenization in chlorophyte algae.</title>
        <authorList>
            <person name="Puginier C."/>
            <person name="Libourel C."/>
            <person name="Otte J."/>
            <person name="Skaloud P."/>
            <person name="Haon M."/>
            <person name="Grisel S."/>
            <person name="Petersen M."/>
            <person name="Berrin J.G."/>
            <person name="Delaux P.M."/>
            <person name="Dal Grande F."/>
            <person name="Keller J."/>
        </authorList>
    </citation>
    <scope>NUCLEOTIDE SEQUENCE [LARGE SCALE GENOMIC DNA]</scope>
    <source>
        <strain evidence="4 5">SAG 2043</strain>
    </source>
</reference>
<evidence type="ECO:0000256" key="1">
    <source>
        <dbReference type="ARBA" id="ARBA00022737"/>
    </source>
</evidence>
<evidence type="ECO:0000256" key="2">
    <source>
        <dbReference type="ARBA" id="ARBA00023043"/>
    </source>
</evidence>
<dbReference type="PROSITE" id="PS50088">
    <property type="entry name" value="ANK_REPEAT"/>
    <property type="match status" value="2"/>
</dbReference>
<evidence type="ECO:0000256" key="3">
    <source>
        <dbReference type="PROSITE-ProRule" id="PRU00023"/>
    </source>
</evidence>
<dbReference type="SUPFAM" id="SSF48403">
    <property type="entry name" value="Ankyrin repeat"/>
    <property type="match status" value="1"/>
</dbReference>
<dbReference type="PANTHER" id="PTHR24189">
    <property type="entry name" value="MYOTROPHIN"/>
    <property type="match status" value="1"/>
</dbReference>
<keyword evidence="2 3" id="KW-0040">ANK repeat</keyword>
<dbReference type="Proteomes" id="UP001489004">
    <property type="component" value="Unassembled WGS sequence"/>
</dbReference>
<name>A0AAW1PB11_9CHLO</name>
<feature type="repeat" description="ANK" evidence="3">
    <location>
        <begin position="93"/>
        <end position="125"/>
    </location>
</feature>
<dbReference type="InterPro" id="IPR002110">
    <property type="entry name" value="Ankyrin_rpt"/>
</dbReference>
<evidence type="ECO:0008006" key="6">
    <source>
        <dbReference type="Google" id="ProtNLM"/>
    </source>
</evidence>
<comment type="caution">
    <text evidence="4">The sequence shown here is derived from an EMBL/GenBank/DDBJ whole genome shotgun (WGS) entry which is preliminary data.</text>
</comment>
<dbReference type="InterPro" id="IPR050745">
    <property type="entry name" value="Multifunctional_regulatory"/>
</dbReference>
<sequence>MFRDIDLQDTVHSRTALHWAFHYLHKGDAASRAADLHMLVEAGASVNLADKHGRTPLWEAILQKDLAGVQLLLVHGADVHHRCSSEIDVADKDGMTALLHAGEQRNFDIMRLLIAHGADVGQRFRNGQTLLHSFPAGDYRQDSEDSVAQVDFLLTAGAEVDARDLKGHTPLMLCHSGNVALRLIAAGADLEARDARGRTPLGHAVVEYTAHKTQALIKAGADVSACFNGGDTPLLDALSCEHLQFRSGQLGVLRTFCGGSSSQDNAAQPSLPEGSSWLCQL</sequence>
<dbReference type="AlphaFoldDB" id="A0AAW1PB11"/>
<keyword evidence="5" id="KW-1185">Reference proteome</keyword>
<feature type="repeat" description="ANK" evidence="3">
    <location>
        <begin position="52"/>
        <end position="84"/>
    </location>
</feature>
<dbReference type="Pfam" id="PF12796">
    <property type="entry name" value="Ank_2"/>
    <property type="match status" value="1"/>
</dbReference>
<evidence type="ECO:0000313" key="5">
    <source>
        <dbReference type="Proteomes" id="UP001489004"/>
    </source>
</evidence>
<accession>A0AAW1PB11</accession>
<protein>
    <recommendedName>
        <fullName evidence="6">Ankyrin repeat protein</fullName>
    </recommendedName>
</protein>
<dbReference type="InterPro" id="IPR036770">
    <property type="entry name" value="Ankyrin_rpt-contain_sf"/>
</dbReference>
<dbReference type="PROSITE" id="PS50297">
    <property type="entry name" value="ANK_REP_REGION"/>
    <property type="match status" value="2"/>
</dbReference>
<organism evidence="4 5">
    <name type="scientific">[Myrmecia] bisecta</name>
    <dbReference type="NCBI Taxonomy" id="41462"/>
    <lineage>
        <taxon>Eukaryota</taxon>
        <taxon>Viridiplantae</taxon>
        <taxon>Chlorophyta</taxon>
        <taxon>core chlorophytes</taxon>
        <taxon>Trebouxiophyceae</taxon>
        <taxon>Trebouxiales</taxon>
        <taxon>Trebouxiaceae</taxon>
        <taxon>Myrmecia</taxon>
    </lineage>
</organism>
<dbReference type="Gene3D" id="1.25.40.20">
    <property type="entry name" value="Ankyrin repeat-containing domain"/>
    <property type="match status" value="3"/>
</dbReference>
<dbReference type="PANTHER" id="PTHR24189:SF50">
    <property type="entry name" value="ANKYRIN REPEAT AND SOCS BOX PROTEIN 2"/>
    <property type="match status" value="1"/>
</dbReference>